<sequence>MESEKYLPELMAEKDTLDPSFRHSLRLLEQESQAVAETGSSPARLDRTPEREPVVLGRQRSVAIMICGSAAGHHGLLGAPASTPPRAKSRLVPLEDGLRGFIAAARSAAMQSHRHIAEGGAAPAPGSAR</sequence>
<proteinExistence type="predicted"/>
<keyword evidence="4" id="KW-1185">Reference proteome</keyword>
<feature type="domain" description="KHDRBS Qua1" evidence="2">
    <location>
        <begin position="5"/>
        <end position="31"/>
    </location>
</feature>
<dbReference type="InterPro" id="IPR032571">
    <property type="entry name" value="Qua1_dom"/>
</dbReference>
<dbReference type="Proteomes" id="UP000324091">
    <property type="component" value="Chromosome 21"/>
</dbReference>
<dbReference type="EMBL" id="RHFK02000014">
    <property type="protein sequence ID" value="TWW65442.1"/>
    <property type="molecule type" value="Genomic_DNA"/>
</dbReference>
<accession>A0A5C6ND59</accession>
<comment type="caution">
    <text evidence="3">The sequence shown here is derived from an EMBL/GenBank/DDBJ whole genome shotgun (WGS) entry which is preliminary data.</text>
</comment>
<evidence type="ECO:0000256" key="1">
    <source>
        <dbReference type="SAM" id="MobiDB-lite"/>
    </source>
</evidence>
<reference evidence="3 4" key="1">
    <citation type="submission" date="2019-04" db="EMBL/GenBank/DDBJ databases">
        <title>Chromosome genome assembly for Takifugu flavidus.</title>
        <authorList>
            <person name="Xiao S."/>
        </authorList>
    </citation>
    <scope>NUCLEOTIDE SEQUENCE [LARGE SCALE GENOMIC DNA]</scope>
    <source>
        <strain evidence="3">HTHZ2018</strain>
        <tissue evidence="3">Muscle</tissue>
    </source>
</reference>
<feature type="region of interest" description="Disordered" evidence="1">
    <location>
        <begin position="32"/>
        <end position="52"/>
    </location>
</feature>
<organism evidence="3 4">
    <name type="scientific">Takifugu flavidus</name>
    <name type="common">sansaifugu</name>
    <dbReference type="NCBI Taxonomy" id="433684"/>
    <lineage>
        <taxon>Eukaryota</taxon>
        <taxon>Metazoa</taxon>
        <taxon>Chordata</taxon>
        <taxon>Craniata</taxon>
        <taxon>Vertebrata</taxon>
        <taxon>Euteleostomi</taxon>
        <taxon>Actinopterygii</taxon>
        <taxon>Neopterygii</taxon>
        <taxon>Teleostei</taxon>
        <taxon>Neoteleostei</taxon>
        <taxon>Acanthomorphata</taxon>
        <taxon>Eupercaria</taxon>
        <taxon>Tetraodontiformes</taxon>
        <taxon>Tetradontoidea</taxon>
        <taxon>Tetraodontidae</taxon>
        <taxon>Takifugu</taxon>
    </lineage>
</organism>
<dbReference type="AlphaFoldDB" id="A0A5C6ND59"/>
<dbReference type="Pfam" id="PF16274">
    <property type="entry name" value="Qua1"/>
    <property type="match status" value="1"/>
</dbReference>
<evidence type="ECO:0000313" key="3">
    <source>
        <dbReference type="EMBL" id="TWW65442.1"/>
    </source>
</evidence>
<feature type="compositionally biased region" description="Polar residues" evidence="1">
    <location>
        <begin position="32"/>
        <end position="41"/>
    </location>
</feature>
<name>A0A5C6ND59_9TELE</name>
<protein>
    <submittedName>
        <fullName evidence="3">KH domain-containing, RNA-binding, signal transduction-associated protein 2</fullName>
    </submittedName>
</protein>
<evidence type="ECO:0000259" key="2">
    <source>
        <dbReference type="Pfam" id="PF16274"/>
    </source>
</evidence>
<gene>
    <name evidence="3" type="ORF">D4764_21G0003420</name>
</gene>
<evidence type="ECO:0000313" key="4">
    <source>
        <dbReference type="Proteomes" id="UP000324091"/>
    </source>
</evidence>